<organism evidence="1 2">
    <name type="scientific">Pseudomonas luteola</name>
    <dbReference type="NCBI Taxonomy" id="47886"/>
    <lineage>
        <taxon>Bacteria</taxon>
        <taxon>Pseudomonadati</taxon>
        <taxon>Pseudomonadota</taxon>
        <taxon>Gammaproteobacteria</taxon>
        <taxon>Pseudomonadales</taxon>
        <taxon>Pseudomonadaceae</taxon>
        <taxon>Pseudomonas</taxon>
    </lineage>
</organism>
<dbReference type="RefSeq" id="WP_010796941.1">
    <property type="nucleotide sequence ID" value="NZ_UAUF01000008.1"/>
</dbReference>
<sequence length="78" mass="8643">MKQSADRRCARADYFRLEGASGRDLFRTGAAGTQSVGDEKLVDVVREFHGGYSSRRQVTGASSQYQAGLAAQKFRWQP</sequence>
<dbReference type="Proteomes" id="UP000250443">
    <property type="component" value="Unassembled WGS sequence"/>
</dbReference>
<evidence type="ECO:0000313" key="2">
    <source>
        <dbReference type="Proteomes" id="UP000250443"/>
    </source>
</evidence>
<evidence type="ECO:0000313" key="1">
    <source>
        <dbReference type="EMBL" id="SPZ03016.1"/>
    </source>
</evidence>
<dbReference type="AlphaFoldDB" id="A0A2X2CBH2"/>
<accession>A0A2X2CBH2</accession>
<name>A0A2X2CBH2_PSELU</name>
<gene>
    <name evidence="1" type="ORF">NCTC11842_00986</name>
</gene>
<reference evidence="1 2" key="1">
    <citation type="submission" date="2018-06" db="EMBL/GenBank/DDBJ databases">
        <authorList>
            <consortium name="Pathogen Informatics"/>
            <person name="Doyle S."/>
        </authorList>
    </citation>
    <scope>NUCLEOTIDE SEQUENCE [LARGE SCALE GENOMIC DNA]</scope>
    <source>
        <strain evidence="1 2">NCTC11842</strain>
    </source>
</reference>
<protein>
    <submittedName>
        <fullName evidence="1">Uncharacterized protein</fullName>
    </submittedName>
</protein>
<proteinExistence type="predicted"/>
<dbReference type="EMBL" id="UAUF01000008">
    <property type="protein sequence ID" value="SPZ03016.1"/>
    <property type="molecule type" value="Genomic_DNA"/>
</dbReference>